<dbReference type="FunFam" id="1.50.10.20:FF:000025">
    <property type="entry name" value="Geranylgeranyl transferase type-2 subunit beta"/>
    <property type="match status" value="1"/>
</dbReference>
<sequence length="439" mass="51790">MNLYLSLHEQYFINTIKKKLSGKEEDTILTSKHESILLSAIFWVLSSISLINKKRETIDEVLSKDFIEVIYMLVMKCLHRRKIKDEYIYKLKKETYISSNEDIKKKKKKKFIVTGFSPCNKKNVYEANIISTLSAIQILFLLNKTDENSISTKTLLEIYNFVIFLFDEEKGYFHFSLKSVQYKFDGDMRFMFCSLCTLYLLNKLFKERNIYVNNINNNKCIHWIINCFNIDGGFSNLPGSESHAESHAGTTFCAIHSLKLLKNEKGKTYFSYNPIMKKKLIRWLCERYDNFGINGRVGKDHDVCYSWWVLSSLSSLNVNLGKAFNVNIIINFILKCQDKDKVNGGFSRIGQDEYNINKKCMNYFKNENFFFKQTDQFHSFFSLCALSLIYYNIHYYMKKERLKKYELFDQISIPKHINDVLSNMANIHEAFAMPRRLIQ</sequence>
<evidence type="ECO:0000256" key="8">
    <source>
        <dbReference type="ARBA" id="ARBA00030816"/>
    </source>
</evidence>
<keyword evidence="10" id="KW-1133">Transmembrane helix</keyword>
<evidence type="ECO:0000256" key="4">
    <source>
        <dbReference type="ARBA" id="ARBA00022679"/>
    </source>
</evidence>
<evidence type="ECO:0000313" key="12">
    <source>
        <dbReference type="EMBL" id="EWC75455.1"/>
    </source>
</evidence>
<evidence type="ECO:0000256" key="9">
    <source>
        <dbReference type="ARBA" id="ARBA00032766"/>
    </source>
</evidence>
<dbReference type="GO" id="GO:0004663">
    <property type="term" value="F:Rab geranylgeranyltransferase activity"/>
    <property type="evidence" value="ECO:0007669"/>
    <property type="project" value="TreeGrafter"/>
</dbReference>
<dbReference type="Proteomes" id="UP000030697">
    <property type="component" value="Unassembled WGS sequence"/>
</dbReference>
<evidence type="ECO:0000256" key="10">
    <source>
        <dbReference type="SAM" id="Phobius"/>
    </source>
</evidence>
<dbReference type="InterPro" id="IPR045089">
    <property type="entry name" value="PGGT1B-like"/>
</dbReference>
<dbReference type="InterPro" id="IPR001330">
    <property type="entry name" value="Prenyltrans"/>
</dbReference>
<keyword evidence="6" id="KW-0677">Repeat</keyword>
<dbReference type="GO" id="GO:0046872">
    <property type="term" value="F:metal ion binding"/>
    <property type="evidence" value="ECO:0007669"/>
    <property type="project" value="UniProtKB-KW"/>
</dbReference>
<keyword evidence="7" id="KW-0862">Zinc</keyword>
<evidence type="ECO:0000256" key="5">
    <source>
        <dbReference type="ARBA" id="ARBA00022723"/>
    </source>
</evidence>
<evidence type="ECO:0000256" key="1">
    <source>
        <dbReference type="ARBA" id="ARBA00001947"/>
    </source>
</evidence>
<comment type="cofactor">
    <cofactor evidence="1">
        <name>Zn(2+)</name>
        <dbReference type="ChEBI" id="CHEBI:29105"/>
    </cofactor>
</comment>
<feature type="transmembrane region" description="Helical" evidence="10">
    <location>
        <begin position="377"/>
        <end position="397"/>
    </location>
</feature>
<dbReference type="OrthoDB" id="24893at2759"/>
<protein>
    <recommendedName>
        <fullName evidence="8">Geranylgeranyl transferase type II subunit beta</fullName>
    </recommendedName>
    <alternativeName>
        <fullName evidence="9">Type II protein geranyl-geranyltransferase subunit beta</fullName>
    </alternativeName>
</protein>
<dbReference type="GO" id="GO:0005968">
    <property type="term" value="C:Rab-protein geranylgeranyltransferase complex"/>
    <property type="evidence" value="ECO:0007669"/>
    <property type="project" value="TreeGrafter"/>
</dbReference>
<accession>W7J9V5</accession>
<dbReference type="AlphaFoldDB" id="W7J9V5"/>
<evidence type="ECO:0000256" key="7">
    <source>
        <dbReference type="ARBA" id="ARBA00022833"/>
    </source>
</evidence>
<gene>
    <name evidence="12" type="ORF">C923_03862</name>
</gene>
<keyword evidence="4" id="KW-0808">Transferase</keyword>
<keyword evidence="5" id="KW-0479">Metal-binding</keyword>
<dbReference type="EMBL" id="KE124645">
    <property type="protein sequence ID" value="EWC75455.1"/>
    <property type="molecule type" value="Genomic_DNA"/>
</dbReference>
<proteinExistence type="inferred from homology"/>
<evidence type="ECO:0000256" key="2">
    <source>
        <dbReference type="ARBA" id="ARBA00010497"/>
    </source>
</evidence>
<dbReference type="PANTHER" id="PTHR11774:SF11">
    <property type="entry name" value="GERANYLGERANYL TRANSFERASE TYPE-2 SUBUNIT BETA"/>
    <property type="match status" value="1"/>
</dbReference>
<reference evidence="12 13" key="1">
    <citation type="submission" date="2013-02" db="EMBL/GenBank/DDBJ databases">
        <title>The Genome Sequence of Plasmodium falciparum UGT5.1.</title>
        <authorList>
            <consortium name="The Broad Institute Genome Sequencing Platform"/>
            <consortium name="The Broad Institute Genome Sequencing Center for Infectious Disease"/>
            <person name="Neafsey D."/>
            <person name="Cheeseman I."/>
            <person name="Volkman S."/>
            <person name="Adams J."/>
            <person name="Walker B."/>
            <person name="Young S.K."/>
            <person name="Zeng Q."/>
            <person name="Gargeya S."/>
            <person name="Fitzgerald M."/>
            <person name="Haas B."/>
            <person name="Abouelleil A."/>
            <person name="Alvarado L."/>
            <person name="Arachchi H.M."/>
            <person name="Berlin A.M."/>
            <person name="Chapman S.B."/>
            <person name="Dewar J."/>
            <person name="Goldberg J."/>
            <person name="Griggs A."/>
            <person name="Gujja S."/>
            <person name="Hansen M."/>
            <person name="Howarth C."/>
            <person name="Imamovic A."/>
            <person name="Larimer J."/>
            <person name="McCowan C."/>
            <person name="Murphy C."/>
            <person name="Neiman D."/>
            <person name="Pearson M."/>
            <person name="Priest M."/>
            <person name="Roberts A."/>
            <person name="Saif S."/>
            <person name="Shea T."/>
            <person name="Sisk P."/>
            <person name="Sykes S."/>
            <person name="Wortman J."/>
            <person name="Nusbaum C."/>
            <person name="Birren B."/>
        </authorList>
    </citation>
    <scope>NUCLEOTIDE SEQUENCE [LARGE SCALE GENOMIC DNA]</scope>
    <source>
        <strain evidence="12 13">UGT5.1</strain>
    </source>
</reference>
<keyword evidence="10" id="KW-0472">Membrane</keyword>
<keyword evidence="3" id="KW-0637">Prenyltransferase</keyword>
<dbReference type="SUPFAM" id="SSF48239">
    <property type="entry name" value="Terpenoid cyclases/Protein prenyltransferases"/>
    <property type="match status" value="1"/>
</dbReference>
<feature type="domain" description="Prenyltransferase alpha-alpha toroid" evidence="11">
    <location>
        <begin position="31"/>
        <end position="399"/>
    </location>
</feature>
<evidence type="ECO:0000256" key="3">
    <source>
        <dbReference type="ARBA" id="ARBA00022602"/>
    </source>
</evidence>
<dbReference type="PANTHER" id="PTHR11774">
    <property type="entry name" value="GERANYLGERANYL TRANSFERASE TYPE BETA SUBUNIT"/>
    <property type="match status" value="1"/>
</dbReference>
<keyword evidence="10" id="KW-0812">Transmembrane</keyword>
<comment type="similarity">
    <text evidence="2">Belongs to the protein prenyltransferase subunit beta family.</text>
</comment>
<evidence type="ECO:0000259" key="11">
    <source>
        <dbReference type="Pfam" id="PF00432"/>
    </source>
</evidence>
<name>W7J9V5_PLAFA</name>
<dbReference type="InterPro" id="IPR008930">
    <property type="entry name" value="Terpenoid_cyclase/PrenylTrfase"/>
</dbReference>
<organism evidence="12 13">
    <name type="scientific">Plasmodium falciparum UGT5.1</name>
    <dbReference type="NCBI Taxonomy" id="1237627"/>
    <lineage>
        <taxon>Eukaryota</taxon>
        <taxon>Sar</taxon>
        <taxon>Alveolata</taxon>
        <taxon>Apicomplexa</taxon>
        <taxon>Aconoidasida</taxon>
        <taxon>Haemosporida</taxon>
        <taxon>Plasmodiidae</taxon>
        <taxon>Plasmodium</taxon>
        <taxon>Plasmodium (Laverania)</taxon>
    </lineage>
</organism>
<evidence type="ECO:0000313" key="13">
    <source>
        <dbReference type="Proteomes" id="UP000030697"/>
    </source>
</evidence>
<evidence type="ECO:0000256" key="6">
    <source>
        <dbReference type="ARBA" id="ARBA00022737"/>
    </source>
</evidence>
<dbReference type="Gene3D" id="1.50.10.20">
    <property type="match status" value="1"/>
</dbReference>
<dbReference type="Pfam" id="PF00432">
    <property type="entry name" value="Prenyltrans"/>
    <property type="match status" value="1"/>
</dbReference>